<dbReference type="OrthoDB" id="9824456at2"/>
<dbReference type="EMBL" id="QZEI01000060">
    <property type="protein sequence ID" value="RLV58681.1"/>
    <property type="molecule type" value="Genomic_DNA"/>
</dbReference>
<dbReference type="RefSeq" id="WP_121840006.1">
    <property type="nucleotide sequence ID" value="NZ_ML014809.1"/>
</dbReference>
<name>A0A3L8PTE3_9GAMM</name>
<reference evidence="2 3" key="1">
    <citation type="submission" date="2018-09" db="EMBL/GenBank/DDBJ databases">
        <title>Phylogeny of the Shewanellaceae, and recommendation for two new genera, Pseudoshewanella and Parashewanella.</title>
        <authorList>
            <person name="Wang G."/>
        </authorList>
    </citation>
    <scope>NUCLEOTIDE SEQUENCE [LARGE SCALE GENOMIC DNA]</scope>
    <source>
        <strain evidence="2 3">C51</strain>
    </source>
</reference>
<keyword evidence="1" id="KW-0732">Signal</keyword>
<sequence length="150" mass="17302">MCSLKVKTLILGSCLLVVTQALATETKSISEFLPTNMNGWLVDLHDCKTTTKYQQMDDPSTVDQLGFYRSEGFAILSDNQQEDTEYLSTNRTQYWYEDNMELHRSIDALMIRLDRTSRVYTTKQVFRDGAWQKEFQAIFECKKGAVSDIS</sequence>
<gene>
    <name evidence="2" type="ORF">D5018_16030</name>
</gene>
<evidence type="ECO:0000256" key="1">
    <source>
        <dbReference type="SAM" id="SignalP"/>
    </source>
</evidence>
<comment type="caution">
    <text evidence="2">The sequence shown here is derived from an EMBL/GenBank/DDBJ whole genome shotgun (WGS) entry which is preliminary data.</text>
</comment>
<evidence type="ECO:0000313" key="3">
    <source>
        <dbReference type="Proteomes" id="UP000281474"/>
    </source>
</evidence>
<dbReference type="Proteomes" id="UP000281474">
    <property type="component" value="Unassembled WGS sequence"/>
</dbReference>
<dbReference type="AlphaFoldDB" id="A0A3L8PTE3"/>
<feature type="signal peptide" evidence="1">
    <location>
        <begin position="1"/>
        <end position="23"/>
    </location>
</feature>
<protein>
    <submittedName>
        <fullName evidence="2">Uncharacterized protein</fullName>
    </submittedName>
</protein>
<evidence type="ECO:0000313" key="2">
    <source>
        <dbReference type="EMBL" id="RLV58681.1"/>
    </source>
</evidence>
<feature type="chain" id="PRO_5018297305" evidence="1">
    <location>
        <begin position="24"/>
        <end position="150"/>
    </location>
</feature>
<accession>A0A3L8PTE3</accession>
<keyword evidence="3" id="KW-1185">Reference proteome</keyword>
<organism evidence="2 3">
    <name type="scientific">Parashewanella curva</name>
    <dbReference type="NCBI Taxonomy" id="2338552"/>
    <lineage>
        <taxon>Bacteria</taxon>
        <taxon>Pseudomonadati</taxon>
        <taxon>Pseudomonadota</taxon>
        <taxon>Gammaproteobacteria</taxon>
        <taxon>Alteromonadales</taxon>
        <taxon>Shewanellaceae</taxon>
        <taxon>Parashewanella</taxon>
    </lineage>
</organism>
<proteinExistence type="predicted"/>